<dbReference type="OrthoDB" id="9803213at2"/>
<feature type="domain" description="Metalloprotease TldD/E N-terminal" evidence="5">
    <location>
        <begin position="62"/>
        <end position="126"/>
    </location>
</feature>
<dbReference type="FunFam" id="3.30.2290.10:FF:000003">
    <property type="entry name" value="Zinc-dependent protease, TldD/PmbA family"/>
    <property type="match status" value="1"/>
</dbReference>
<dbReference type="RefSeq" id="WP_089259949.1">
    <property type="nucleotide sequence ID" value="NZ_JBNPYH010000013.1"/>
</dbReference>
<gene>
    <name evidence="8" type="ORF">MARI151_10124</name>
</gene>
<evidence type="ECO:0000259" key="6">
    <source>
        <dbReference type="Pfam" id="PF19289"/>
    </source>
</evidence>
<dbReference type="SUPFAM" id="SSF111283">
    <property type="entry name" value="Putative modulator of DNA gyrase, PmbA/TldD"/>
    <property type="match status" value="1"/>
</dbReference>
<dbReference type="InterPro" id="IPR036059">
    <property type="entry name" value="TldD/PmbA_sf"/>
</dbReference>
<dbReference type="Gene3D" id="3.30.2290.10">
    <property type="entry name" value="PmbA/TldD superfamily"/>
    <property type="match status" value="1"/>
</dbReference>
<dbReference type="Pfam" id="PF01523">
    <property type="entry name" value="PmbA_TldD_1st"/>
    <property type="match status" value="1"/>
</dbReference>
<organism evidence="8 9">
    <name type="scientific">Maribacter litoralis</name>
    <dbReference type="NCBI Taxonomy" id="2059726"/>
    <lineage>
        <taxon>Bacteria</taxon>
        <taxon>Pseudomonadati</taxon>
        <taxon>Bacteroidota</taxon>
        <taxon>Flavobacteriia</taxon>
        <taxon>Flavobacteriales</taxon>
        <taxon>Flavobacteriaceae</taxon>
        <taxon>Maribacter</taxon>
    </lineage>
</organism>
<evidence type="ECO:0000256" key="1">
    <source>
        <dbReference type="ARBA" id="ARBA00005836"/>
    </source>
</evidence>
<dbReference type="Pfam" id="PF19290">
    <property type="entry name" value="PmbA_TldD_2nd"/>
    <property type="match status" value="1"/>
</dbReference>
<evidence type="ECO:0000256" key="3">
    <source>
        <dbReference type="ARBA" id="ARBA00022801"/>
    </source>
</evidence>
<dbReference type="GO" id="GO:0005829">
    <property type="term" value="C:cytosol"/>
    <property type="evidence" value="ECO:0007669"/>
    <property type="project" value="TreeGrafter"/>
</dbReference>
<keyword evidence="9" id="KW-1185">Reference proteome</keyword>
<evidence type="ECO:0000259" key="5">
    <source>
        <dbReference type="Pfam" id="PF01523"/>
    </source>
</evidence>
<dbReference type="InterPro" id="IPR035068">
    <property type="entry name" value="TldD/PmbA_N"/>
</dbReference>
<dbReference type="PANTHER" id="PTHR30624:SF10">
    <property type="entry name" value="CONSERVED PROTEIN"/>
    <property type="match status" value="1"/>
</dbReference>
<evidence type="ECO:0000313" key="8">
    <source>
        <dbReference type="EMBL" id="VXA95334.1"/>
    </source>
</evidence>
<protein>
    <submittedName>
        <fullName evidence="8">TldD protein</fullName>
    </submittedName>
</protein>
<dbReference type="EMBL" id="CABWLR010000001">
    <property type="protein sequence ID" value="VXA95334.1"/>
    <property type="molecule type" value="Genomic_DNA"/>
</dbReference>
<dbReference type="InterPro" id="IPR002510">
    <property type="entry name" value="Metalloprtase-TldD/E_N"/>
</dbReference>
<sequence length="546" mass="60017">MKRRDFVQYAGLGAGALMMPSLLLGNDIPTEALLEPGMDALVKKRMADVALNTAKSLGATYADARIGRYLNQYVFTREDKVQNVVNTESFGIGIRVIANGTWGFASTNSVTEDGIKKATEQAVAIAKANSKIQKEPVKLAPVNAYGEVSWKTPIKKDFKEVPVSEKVDLLLSANAAALDNGANFVNSALFMVNEQKYFASTDGSYIDQDIHRLWPTLRVTAVDKSAGTFKTRENMSAPVGMGYEYLDGLESEKIDGPAGLRLYRNSYDMVEDATIAAKQAKEKLTAKSVDAGKYDLVLEPNHLGLTIHESVGHPLELDRVLGYEANYAGTSFASLDKLKSGNFKYGSDIVNLVADKTQVGSLGAVGYDDEGVKAKKWDLVRNGVLTNFQAIRDQAHMIGEEESHGCCYAQSWDDVQFQRMPNVSLEPGKEKYSIAEMIKDVEKGIYIAGRGSYSIDQQRYNFQFGGTVFYEIKNGEIVGMLEDVAYQSNTQEFWNSCVKICDKDDYRLFGTFFDGKGQPSQVSAVSHGSSTARFNDVNVINTGRNI</sequence>
<dbReference type="GO" id="GO:0008237">
    <property type="term" value="F:metallopeptidase activity"/>
    <property type="evidence" value="ECO:0007669"/>
    <property type="project" value="UniProtKB-KW"/>
</dbReference>
<evidence type="ECO:0000313" key="9">
    <source>
        <dbReference type="Proteomes" id="UP000430202"/>
    </source>
</evidence>
<dbReference type="Pfam" id="PF19289">
    <property type="entry name" value="PmbA_TldD_3rd"/>
    <property type="match status" value="1"/>
</dbReference>
<dbReference type="GO" id="GO:0006508">
    <property type="term" value="P:proteolysis"/>
    <property type="evidence" value="ECO:0007669"/>
    <property type="project" value="UniProtKB-KW"/>
</dbReference>
<feature type="domain" description="Metalloprotease TldD/E C-terminal" evidence="6">
    <location>
        <begin position="292"/>
        <end position="539"/>
    </location>
</feature>
<keyword evidence="2" id="KW-0645">Protease</keyword>
<reference evidence="8 9" key="1">
    <citation type="submission" date="2019-10" db="EMBL/GenBank/DDBJ databases">
        <authorList>
            <person name="Karimi E."/>
        </authorList>
    </citation>
    <scope>NUCLEOTIDE SEQUENCE [LARGE SCALE GENOMIC DNA]</scope>
    <source>
        <strain evidence="8">Maribacter sp. 151</strain>
    </source>
</reference>
<evidence type="ECO:0000259" key="7">
    <source>
        <dbReference type="Pfam" id="PF19290"/>
    </source>
</evidence>
<evidence type="ECO:0000256" key="2">
    <source>
        <dbReference type="ARBA" id="ARBA00022670"/>
    </source>
</evidence>
<dbReference type="InterPro" id="IPR045570">
    <property type="entry name" value="Metalloprtase-TldD/E_cen_dom"/>
</dbReference>
<keyword evidence="3" id="KW-0378">Hydrolase</keyword>
<dbReference type="AlphaFoldDB" id="A0A653LSE8"/>
<name>A0A653LSE8_9FLAO</name>
<dbReference type="PANTHER" id="PTHR30624">
    <property type="entry name" value="UNCHARACTERIZED PROTEIN TLDD AND PMBA"/>
    <property type="match status" value="1"/>
</dbReference>
<accession>A0A653LSE8</accession>
<dbReference type="InterPro" id="IPR051463">
    <property type="entry name" value="Peptidase_U62_metallo"/>
</dbReference>
<feature type="domain" description="Metalloprotease TldD/E central" evidence="7">
    <location>
        <begin position="157"/>
        <end position="269"/>
    </location>
</feature>
<dbReference type="Proteomes" id="UP000430202">
    <property type="component" value="Unassembled WGS sequence"/>
</dbReference>
<comment type="similarity">
    <text evidence="1">Belongs to the peptidase U62 family.</text>
</comment>
<proteinExistence type="inferred from homology"/>
<dbReference type="InterPro" id="IPR045569">
    <property type="entry name" value="Metalloprtase-TldD/E_C"/>
</dbReference>
<keyword evidence="4" id="KW-0482">Metalloprotease</keyword>
<evidence type="ECO:0000256" key="4">
    <source>
        <dbReference type="ARBA" id="ARBA00023049"/>
    </source>
</evidence>